<organism evidence="6 7">
    <name type="scientific">Coriobacterium glomerans (strain ATCC 49209 / DSM 20642 / JCM 10262 / PW2)</name>
    <dbReference type="NCBI Taxonomy" id="700015"/>
    <lineage>
        <taxon>Bacteria</taxon>
        <taxon>Bacillati</taxon>
        <taxon>Actinomycetota</taxon>
        <taxon>Coriobacteriia</taxon>
        <taxon>Coriobacteriales</taxon>
        <taxon>Coriobacteriaceae</taxon>
        <taxon>Coriobacterium</taxon>
    </lineage>
</organism>
<keyword evidence="3 6" id="KW-0378">Hydrolase</keyword>
<dbReference type="Gene3D" id="2.70.98.30">
    <property type="entry name" value="Golgi alpha-mannosidase II, domain 4"/>
    <property type="match status" value="1"/>
</dbReference>
<keyword evidence="4" id="KW-0326">Glycosidase</keyword>
<dbReference type="InterPro" id="IPR011013">
    <property type="entry name" value="Gal_mutarotase_sf_dom"/>
</dbReference>
<dbReference type="HOGENOM" id="CLU_003442_2_1_11"/>
<dbReference type="Gene3D" id="1.20.1270.50">
    <property type="entry name" value="Glycoside hydrolase family 38, central domain"/>
    <property type="match status" value="1"/>
</dbReference>
<dbReference type="Pfam" id="PF09261">
    <property type="entry name" value="Alpha-mann_mid"/>
    <property type="match status" value="1"/>
</dbReference>
<dbReference type="GO" id="GO:0004559">
    <property type="term" value="F:alpha-mannosidase activity"/>
    <property type="evidence" value="ECO:0007669"/>
    <property type="project" value="InterPro"/>
</dbReference>
<evidence type="ECO:0000313" key="6">
    <source>
        <dbReference type="EMBL" id="AEB06645.1"/>
    </source>
</evidence>
<gene>
    <name evidence="6" type="ordered locus">Corgl_0529</name>
</gene>
<evidence type="ECO:0000256" key="1">
    <source>
        <dbReference type="ARBA" id="ARBA00009792"/>
    </source>
</evidence>
<evidence type="ECO:0000313" key="7">
    <source>
        <dbReference type="Proteomes" id="UP000006851"/>
    </source>
</evidence>
<dbReference type="SUPFAM" id="SSF88713">
    <property type="entry name" value="Glycoside hydrolase/deacetylase"/>
    <property type="match status" value="1"/>
</dbReference>
<dbReference type="GO" id="GO:0046872">
    <property type="term" value="F:metal ion binding"/>
    <property type="evidence" value="ECO:0007669"/>
    <property type="project" value="UniProtKB-KW"/>
</dbReference>
<dbReference type="InterPro" id="IPR011682">
    <property type="entry name" value="Glyco_hydro_38_C"/>
</dbReference>
<reference evidence="7" key="1">
    <citation type="journal article" date="2013" name="Stand. Genomic Sci.">
        <title>Complete genome sequence of Coriobacterium glomerans type strain (PW2(T)) from the midgut of Pyrrhocoris apterus L. (red soldier bug).</title>
        <authorList>
            <person name="Stackebrandt E."/>
            <person name="Zeytun A."/>
            <person name="Lapidus A."/>
            <person name="Nolan M."/>
            <person name="Lucas S."/>
            <person name="Hammon N."/>
            <person name="Deshpande S."/>
            <person name="Cheng J.F."/>
            <person name="Tapia R."/>
            <person name="Goodwin L.A."/>
            <person name="Pitluck S."/>
            <person name="Liolios K."/>
            <person name="Pagani I."/>
            <person name="Ivanova N."/>
            <person name="Mavromatis K."/>
            <person name="Mikhailova N."/>
            <person name="Huntemann M."/>
            <person name="Pati A."/>
            <person name="Chen A."/>
            <person name="Palaniappan K."/>
            <person name="Chang Y.J."/>
            <person name="Land M."/>
            <person name="Hauser L."/>
            <person name="Rohde M."/>
            <person name="Pukall R."/>
            <person name="Goker M."/>
            <person name="Detter J.C."/>
            <person name="Woyke T."/>
            <person name="Bristow J."/>
            <person name="Eisen J.A."/>
            <person name="Markowitz V."/>
            <person name="Hugenholtz P."/>
            <person name="Kyrpides N.C."/>
            <person name="Klenk H.P."/>
        </authorList>
    </citation>
    <scope>NUCLEOTIDE SEQUENCE</scope>
    <source>
        <strain evidence="7">ATCC 49209 / DSM 20642 / JCM 10262 / PW2</strain>
    </source>
</reference>
<dbReference type="Gene3D" id="3.20.110.10">
    <property type="entry name" value="Glycoside hydrolase 38, N terminal domain"/>
    <property type="match status" value="1"/>
</dbReference>
<dbReference type="KEGG" id="cgo:Corgl_0529"/>
<dbReference type="PANTHER" id="PTHR46017">
    <property type="entry name" value="ALPHA-MANNOSIDASE 2C1"/>
    <property type="match status" value="1"/>
</dbReference>
<dbReference type="GO" id="GO:0009313">
    <property type="term" value="P:oligosaccharide catabolic process"/>
    <property type="evidence" value="ECO:0007669"/>
    <property type="project" value="TreeGrafter"/>
</dbReference>
<dbReference type="InterPro" id="IPR000602">
    <property type="entry name" value="Glyco_hydro_38_N"/>
</dbReference>
<dbReference type="InterPro" id="IPR027291">
    <property type="entry name" value="Glyco_hydro_38_N_sf"/>
</dbReference>
<evidence type="ECO:0000256" key="2">
    <source>
        <dbReference type="ARBA" id="ARBA00022723"/>
    </source>
</evidence>
<dbReference type="SUPFAM" id="SSF74650">
    <property type="entry name" value="Galactose mutarotase-like"/>
    <property type="match status" value="1"/>
</dbReference>
<evidence type="ECO:0000256" key="4">
    <source>
        <dbReference type="ARBA" id="ARBA00023295"/>
    </source>
</evidence>
<dbReference type="PANTHER" id="PTHR46017:SF2">
    <property type="entry name" value="MANNOSYLGLYCERATE HYDROLASE"/>
    <property type="match status" value="1"/>
</dbReference>
<dbReference type="SUPFAM" id="SSF88688">
    <property type="entry name" value="Families 57/38 glycoside transferase middle domain"/>
    <property type="match status" value="1"/>
</dbReference>
<evidence type="ECO:0000256" key="3">
    <source>
        <dbReference type="ARBA" id="ARBA00022801"/>
    </source>
</evidence>
<feature type="domain" description="Glycoside hydrolase family 38 central" evidence="5">
    <location>
        <begin position="267"/>
        <end position="345"/>
    </location>
</feature>
<dbReference type="Pfam" id="PF07748">
    <property type="entry name" value="Glyco_hydro_38C"/>
    <property type="match status" value="1"/>
</dbReference>
<keyword evidence="2" id="KW-0479">Metal-binding</keyword>
<dbReference type="InterPro" id="IPR028995">
    <property type="entry name" value="Glyco_hydro_57/38_cen_sf"/>
</dbReference>
<dbReference type="AlphaFoldDB" id="F2NBA9"/>
<dbReference type="InterPro" id="IPR015341">
    <property type="entry name" value="Glyco_hydro_38_cen"/>
</dbReference>
<dbReference type="STRING" id="700015.Corgl_0529"/>
<dbReference type="EMBL" id="CP002628">
    <property type="protein sequence ID" value="AEB06645.1"/>
    <property type="molecule type" value="Genomic_DNA"/>
</dbReference>
<protein>
    <submittedName>
        <fullName evidence="6">Glycoside hydrolase family 38</fullName>
    </submittedName>
</protein>
<dbReference type="SMART" id="SM00872">
    <property type="entry name" value="Alpha-mann_mid"/>
    <property type="match status" value="1"/>
</dbReference>
<proteinExistence type="inferred from homology"/>
<dbReference type="Proteomes" id="UP000006851">
    <property type="component" value="Chromosome"/>
</dbReference>
<dbReference type="OrthoDB" id="1049785at2"/>
<dbReference type="Pfam" id="PF01074">
    <property type="entry name" value="Glyco_hydro_38N"/>
    <property type="match status" value="1"/>
</dbReference>
<dbReference type="RefSeq" id="WP_013708388.1">
    <property type="nucleotide sequence ID" value="NC_015389.1"/>
</dbReference>
<dbReference type="GO" id="GO:0006013">
    <property type="term" value="P:mannose metabolic process"/>
    <property type="evidence" value="ECO:0007669"/>
    <property type="project" value="InterPro"/>
</dbReference>
<sequence length="883" mass="99004">MRRVHVIPHTHWDFEWYFTRQHARVQLAYHMAEVLEALETNRLDCYLLDGQMSILDDYLSDNPNKRAAIMRFVRERRLFIGPWYTQIDEMVTGGEAIVRNLQLGIRMADELGGAMRIGYLPDSFGQGRDMPKIYRGFDISGAVFWRGMPIERNARCFHWESDDGSSVCAVAIKDGYYAGAELIERDDCTDLLHRLDTDEVDHDLVLPLGGDQRCVDLDIRERIACVNASQHEFELVQSSYPAYFRAVEAIPGLPTYTGEFVDASCSKIHRGIYSSRADLKLIYDRLEHLMIDVVEPMMAIAADHGIEPQQGLVDNIWKAVARGQAHDSSGGCNSDATNRDIAHRGEVAIELAESLRDYLLRKLASGAPSGIDLLFWNPTAERADDVRQLEVSTRNPTFRLVDEDGQRVPFDILAQRRVDHAVLRRDRHAMIPDVIYRTTIALGLKIDPMDWTGLSIREGDEPRVPPETAASIENSCYRLRFEHGHLWLSDKRSGREHLDPIGFSDGGDEGDTYDFSPAFADWLLDLSLADANATGRQGAYQSELILSGTWWLPEDLAKRAAKTADTAVPYTLTLTLRAQDPTIGFDLRLDNTARDHRLRLVLATPISATESFADSPFGVAARPVIDPHLDVWRDIGYCEEPTALRPMIHFCNTHDESASWSFLALGEKEFELVGDSFDRLAITLLRGVGYLGRPDTLRRPGDASGLQTMAVETPDSQLPGARRMRGGICIDPTFDAAELQRRVRRLAMGGLGFQNQTIDRFTTPLQYFPINANPTRLIHRSRMRLEAPKLVVSSLRGTRSRDGYVLRLYNPAASTLVSPGSLSFSRQASVQLMNLNGEVLQAVAAAVDELELEAFAPGEIRTYGIFFPVETGQRAALDGRDAR</sequence>
<dbReference type="InterPro" id="IPR011330">
    <property type="entry name" value="Glyco_hydro/deAcase_b/a-brl"/>
</dbReference>
<dbReference type="InterPro" id="IPR037094">
    <property type="entry name" value="Glyco_hydro_38_cen_sf"/>
</dbReference>
<accession>F2NBA9</accession>
<keyword evidence="7" id="KW-1185">Reference proteome</keyword>
<dbReference type="CDD" id="cd10815">
    <property type="entry name" value="GH38N_AMII_EcMngB_like"/>
    <property type="match status" value="1"/>
</dbReference>
<dbReference type="GO" id="GO:0030246">
    <property type="term" value="F:carbohydrate binding"/>
    <property type="evidence" value="ECO:0007669"/>
    <property type="project" value="InterPro"/>
</dbReference>
<dbReference type="eggNOG" id="COG0383">
    <property type="taxonomic scope" value="Bacteria"/>
</dbReference>
<comment type="similarity">
    <text evidence="1">Belongs to the glycosyl hydrolase 38 family.</text>
</comment>
<evidence type="ECO:0000259" key="5">
    <source>
        <dbReference type="SMART" id="SM00872"/>
    </source>
</evidence>
<name>F2NBA9_CORGP</name>